<sequence length="125" mass="14517">MSGKMRADGQVNESVLETERIINFGYNGDDVIREPHLLAGRSDRHWRYLYACIENAIALIIHIPYSAGSQYFPFSTISYELSQYTINRKHPTMYRDTQMELFAFDPGMAQRRKRPLRDDGCAIHT</sequence>
<name>A0A151WMB4_9HYME</name>
<evidence type="ECO:0000313" key="1">
    <source>
        <dbReference type="EMBL" id="KYQ48958.1"/>
    </source>
</evidence>
<reference evidence="1 2" key="1">
    <citation type="submission" date="2015-09" db="EMBL/GenBank/DDBJ databases">
        <title>Trachymyrmex zeteki WGS genome.</title>
        <authorList>
            <person name="Nygaard S."/>
            <person name="Hu H."/>
            <person name="Boomsma J."/>
            <person name="Zhang G."/>
        </authorList>
    </citation>
    <scope>NUCLEOTIDE SEQUENCE [LARGE SCALE GENOMIC DNA]</scope>
    <source>
        <strain evidence="1">Tzet28-1</strain>
        <tissue evidence="1">Whole body</tissue>
    </source>
</reference>
<evidence type="ECO:0000313" key="2">
    <source>
        <dbReference type="Proteomes" id="UP000075809"/>
    </source>
</evidence>
<protein>
    <submittedName>
        <fullName evidence="1">Uncharacterized protein</fullName>
    </submittedName>
</protein>
<proteinExistence type="predicted"/>
<keyword evidence="2" id="KW-1185">Reference proteome</keyword>
<dbReference type="EMBL" id="KQ982944">
    <property type="protein sequence ID" value="KYQ48958.1"/>
    <property type="molecule type" value="Genomic_DNA"/>
</dbReference>
<organism evidence="1 2">
    <name type="scientific">Mycetomoellerius zeteki</name>
    <dbReference type="NCBI Taxonomy" id="64791"/>
    <lineage>
        <taxon>Eukaryota</taxon>
        <taxon>Metazoa</taxon>
        <taxon>Ecdysozoa</taxon>
        <taxon>Arthropoda</taxon>
        <taxon>Hexapoda</taxon>
        <taxon>Insecta</taxon>
        <taxon>Pterygota</taxon>
        <taxon>Neoptera</taxon>
        <taxon>Endopterygota</taxon>
        <taxon>Hymenoptera</taxon>
        <taxon>Apocrita</taxon>
        <taxon>Aculeata</taxon>
        <taxon>Formicoidea</taxon>
        <taxon>Formicidae</taxon>
        <taxon>Myrmicinae</taxon>
        <taxon>Mycetomoellerius</taxon>
    </lineage>
</organism>
<dbReference type="AlphaFoldDB" id="A0A151WMB4"/>
<dbReference type="Proteomes" id="UP000075809">
    <property type="component" value="Unassembled WGS sequence"/>
</dbReference>
<gene>
    <name evidence="1" type="ORF">ALC60_12013</name>
</gene>
<accession>A0A151WMB4</accession>